<comment type="function">
    <text evidence="1">NodD regulates the expression of the nodABCFE genes which encode other nodulation proteins. NodD is also a negative regulator of its own expression. Binds flavonoids as inducers.</text>
</comment>
<dbReference type="PROSITE" id="PS50931">
    <property type="entry name" value="HTH_LYSR"/>
    <property type="match status" value="1"/>
</dbReference>
<comment type="caution">
    <text evidence="7">The sequence shown here is derived from an EMBL/GenBank/DDBJ whole genome shotgun (WGS) entry which is preliminary data.</text>
</comment>
<dbReference type="Proteomes" id="UP000625079">
    <property type="component" value="Unassembled WGS sequence"/>
</dbReference>
<dbReference type="SUPFAM" id="SSF46785">
    <property type="entry name" value="Winged helix' DNA-binding domain"/>
    <property type="match status" value="1"/>
</dbReference>
<keyword evidence="3" id="KW-0805">Transcription regulation</keyword>
<evidence type="ECO:0000256" key="4">
    <source>
        <dbReference type="ARBA" id="ARBA00023125"/>
    </source>
</evidence>
<dbReference type="GO" id="GO:0003700">
    <property type="term" value="F:DNA-binding transcription factor activity"/>
    <property type="evidence" value="ECO:0007669"/>
    <property type="project" value="InterPro"/>
</dbReference>
<dbReference type="Pfam" id="PF00126">
    <property type="entry name" value="HTH_1"/>
    <property type="match status" value="1"/>
</dbReference>
<dbReference type="GO" id="GO:0006351">
    <property type="term" value="P:DNA-templated transcription"/>
    <property type="evidence" value="ECO:0007669"/>
    <property type="project" value="TreeGrafter"/>
</dbReference>
<dbReference type="InterPro" id="IPR036388">
    <property type="entry name" value="WH-like_DNA-bd_sf"/>
</dbReference>
<sequence>MQSGNVGVKPLAQDLEVFIVAARRGSFAAAATELGASPAYVSKRVALLERALGRVLFLRTARQAVLSSDGEVLLSKAQRVLDAYADFVADGPETDSVARGSVRITASSGIGCNHVAPLVSELALLHPELDIRLEIVDRSVDLVEENVDIDIRVGRVREPHLLVHPIAQGRRILCAAPSYLNRRGMPEELGDLAGHSCLVMRERDEVFERWTLHGPIGMRTINVTAALSTNHGDIIRNWAIAGRGIMLRSYWDVAKGLANGQLVHVLPLWWQPADISAVTKVRSSSVYRYYLCVRYIRERLRDGPFALATKRWPETPGETELTLEEAPALHEA</sequence>
<keyword evidence="5" id="KW-0804">Transcription</keyword>
<feature type="domain" description="HTH lysR-type" evidence="6">
    <location>
        <begin position="10"/>
        <end position="67"/>
    </location>
</feature>
<dbReference type="InterPro" id="IPR036390">
    <property type="entry name" value="WH_DNA-bd_sf"/>
</dbReference>
<dbReference type="EMBL" id="BMHC01000007">
    <property type="protein sequence ID" value="GGI25865.1"/>
    <property type="molecule type" value="Genomic_DNA"/>
</dbReference>
<dbReference type="SUPFAM" id="SSF53850">
    <property type="entry name" value="Periplasmic binding protein-like II"/>
    <property type="match status" value="1"/>
</dbReference>
<dbReference type="Pfam" id="PF03466">
    <property type="entry name" value="LysR_substrate"/>
    <property type="match status" value="1"/>
</dbReference>
<dbReference type="AlphaFoldDB" id="A0AA87W6J1"/>
<accession>A0AA87W6J1</accession>
<keyword evidence="4" id="KW-0238">DNA-binding</keyword>
<dbReference type="GO" id="GO:0043565">
    <property type="term" value="F:sequence-specific DNA binding"/>
    <property type="evidence" value="ECO:0007669"/>
    <property type="project" value="TreeGrafter"/>
</dbReference>
<dbReference type="InterPro" id="IPR005119">
    <property type="entry name" value="LysR_subst-bd"/>
</dbReference>
<dbReference type="InterPro" id="IPR000847">
    <property type="entry name" value="LysR_HTH_N"/>
</dbReference>
<dbReference type="InterPro" id="IPR058163">
    <property type="entry name" value="LysR-type_TF_proteobact-type"/>
</dbReference>
<organism evidence="7 8">
    <name type="scientific">Bradyrhizobium guangdongense</name>
    <dbReference type="NCBI Taxonomy" id="1325090"/>
    <lineage>
        <taxon>Bacteria</taxon>
        <taxon>Pseudomonadati</taxon>
        <taxon>Pseudomonadota</taxon>
        <taxon>Alphaproteobacteria</taxon>
        <taxon>Hyphomicrobiales</taxon>
        <taxon>Nitrobacteraceae</taxon>
        <taxon>Bradyrhizobium</taxon>
    </lineage>
</organism>
<evidence type="ECO:0000259" key="6">
    <source>
        <dbReference type="PROSITE" id="PS50931"/>
    </source>
</evidence>
<dbReference type="Gene3D" id="3.40.190.290">
    <property type="match status" value="1"/>
</dbReference>
<evidence type="ECO:0000256" key="3">
    <source>
        <dbReference type="ARBA" id="ARBA00023015"/>
    </source>
</evidence>
<evidence type="ECO:0000256" key="2">
    <source>
        <dbReference type="ARBA" id="ARBA00009437"/>
    </source>
</evidence>
<protein>
    <submittedName>
        <fullName evidence="7">LysR family transcriptional regulator</fullName>
    </submittedName>
</protein>
<evidence type="ECO:0000256" key="5">
    <source>
        <dbReference type="ARBA" id="ARBA00023163"/>
    </source>
</evidence>
<evidence type="ECO:0000313" key="8">
    <source>
        <dbReference type="Proteomes" id="UP000625079"/>
    </source>
</evidence>
<reference evidence="7" key="2">
    <citation type="submission" date="2022-12" db="EMBL/GenBank/DDBJ databases">
        <authorList>
            <person name="Sun Q."/>
            <person name="Zhou Y."/>
        </authorList>
    </citation>
    <scope>NUCLEOTIDE SEQUENCE</scope>
    <source>
        <strain evidence="7">CGMCC 1.15034</strain>
    </source>
</reference>
<dbReference type="PANTHER" id="PTHR30537">
    <property type="entry name" value="HTH-TYPE TRANSCRIPTIONAL REGULATOR"/>
    <property type="match status" value="1"/>
</dbReference>
<proteinExistence type="inferred from homology"/>
<evidence type="ECO:0000256" key="1">
    <source>
        <dbReference type="ARBA" id="ARBA00003502"/>
    </source>
</evidence>
<evidence type="ECO:0000313" key="7">
    <source>
        <dbReference type="EMBL" id="GGI25865.1"/>
    </source>
</evidence>
<comment type="similarity">
    <text evidence="2">Belongs to the LysR transcriptional regulatory family.</text>
</comment>
<reference evidence="7" key="1">
    <citation type="journal article" date="2014" name="Int. J. Syst. Evol. Microbiol.">
        <title>Complete genome sequence of Corynebacterium casei LMG S-19264T (=DSM 44701T), isolated from a smear-ripened cheese.</title>
        <authorList>
            <consortium name="US DOE Joint Genome Institute (JGI-PGF)"/>
            <person name="Walter F."/>
            <person name="Albersmeier A."/>
            <person name="Kalinowski J."/>
            <person name="Ruckert C."/>
        </authorList>
    </citation>
    <scope>NUCLEOTIDE SEQUENCE</scope>
    <source>
        <strain evidence="7">CGMCC 1.15034</strain>
    </source>
</reference>
<name>A0AA87W6J1_9BRAD</name>
<dbReference type="PANTHER" id="PTHR30537:SF5">
    <property type="entry name" value="HTH-TYPE TRANSCRIPTIONAL ACTIVATOR TTDR-RELATED"/>
    <property type="match status" value="1"/>
</dbReference>
<dbReference type="Gene3D" id="1.10.10.10">
    <property type="entry name" value="Winged helix-like DNA-binding domain superfamily/Winged helix DNA-binding domain"/>
    <property type="match status" value="1"/>
</dbReference>
<gene>
    <name evidence="7" type="ORF">GCM10010987_36530</name>
</gene>